<dbReference type="Proteomes" id="UP000440578">
    <property type="component" value="Unassembled WGS sequence"/>
</dbReference>
<dbReference type="PANTHER" id="PTHR21146">
    <property type="entry name" value="MEF2B PROTEIN"/>
    <property type="match status" value="1"/>
</dbReference>
<dbReference type="InterPro" id="IPR019320">
    <property type="entry name" value="BORCS8"/>
</dbReference>
<organism evidence="6 7">
    <name type="scientific">Amphibalanus amphitrite</name>
    <name type="common">Striped barnacle</name>
    <name type="synonym">Balanus amphitrite</name>
    <dbReference type="NCBI Taxonomy" id="1232801"/>
    <lineage>
        <taxon>Eukaryota</taxon>
        <taxon>Metazoa</taxon>
        <taxon>Ecdysozoa</taxon>
        <taxon>Arthropoda</taxon>
        <taxon>Crustacea</taxon>
        <taxon>Multicrustacea</taxon>
        <taxon>Cirripedia</taxon>
        <taxon>Thoracica</taxon>
        <taxon>Thoracicalcarea</taxon>
        <taxon>Balanomorpha</taxon>
        <taxon>Balanoidea</taxon>
        <taxon>Balanidae</taxon>
        <taxon>Amphibalaninae</taxon>
        <taxon>Amphibalanus</taxon>
    </lineage>
</organism>
<gene>
    <name evidence="6" type="ORF">FJT64_017959</name>
</gene>
<comment type="similarity">
    <text evidence="2">Belongs to the BORCS8 family.</text>
</comment>
<feature type="region of interest" description="Disordered" evidence="5">
    <location>
        <begin position="1"/>
        <end position="22"/>
    </location>
</feature>
<dbReference type="GO" id="GO:0099078">
    <property type="term" value="C:BORC complex"/>
    <property type="evidence" value="ECO:0007669"/>
    <property type="project" value="TreeGrafter"/>
</dbReference>
<evidence type="ECO:0000313" key="6">
    <source>
        <dbReference type="EMBL" id="KAF0311216.1"/>
    </source>
</evidence>
<keyword evidence="4" id="KW-0458">Lysosome</keyword>
<accession>A0A6A4WUL3</accession>
<comment type="subcellular location">
    <subcellularLocation>
        <location evidence="1">Lysosome membrane</location>
    </subcellularLocation>
</comment>
<feature type="compositionally biased region" description="Basic and acidic residues" evidence="5">
    <location>
        <begin position="164"/>
        <end position="179"/>
    </location>
</feature>
<keyword evidence="3" id="KW-0472">Membrane</keyword>
<dbReference type="Pfam" id="PF10167">
    <property type="entry name" value="BORCS8"/>
    <property type="match status" value="1"/>
</dbReference>
<dbReference type="EMBL" id="VIIS01000255">
    <property type="protein sequence ID" value="KAF0311216.1"/>
    <property type="molecule type" value="Genomic_DNA"/>
</dbReference>
<feature type="region of interest" description="Disordered" evidence="5">
    <location>
        <begin position="157"/>
        <end position="179"/>
    </location>
</feature>
<proteinExistence type="inferred from homology"/>
<evidence type="ECO:0000256" key="1">
    <source>
        <dbReference type="ARBA" id="ARBA00004656"/>
    </source>
</evidence>
<comment type="caution">
    <text evidence="6">The sequence shown here is derived from an EMBL/GenBank/DDBJ whole genome shotgun (WGS) entry which is preliminary data.</text>
</comment>
<name>A0A6A4WUL3_AMPAM</name>
<evidence type="ECO:0000256" key="5">
    <source>
        <dbReference type="SAM" id="MobiDB-lite"/>
    </source>
</evidence>
<dbReference type="PANTHER" id="PTHR21146:SF0">
    <property type="entry name" value="BLOC-1-RELATED COMPLEX SUBUNIT 8"/>
    <property type="match status" value="1"/>
</dbReference>
<protein>
    <submittedName>
        <fullName evidence="6">BLOC-1-related complex subunit 8</fullName>
    </submittedName>
</protein>
<evidence type="ECO:0000256" key="3">
    <source>
        <dbReference type="ARBA" id="ARBA00023136"/>
    </source>
</evidence>
<evidence type="ECO:0000313" key="7">
    <source>
        <dbReference type="Proteomes" id="UP000440578"/>
    </source>
</evidence>
<dbReference type="AlphaFoldDB" id="A0A6A4WUL3"/>
<evidence type="ECO:0000256" key="2">
    <source>
        <dbReference type="ARBA" id="ARBA00010463"/>
    </source>
</evidence>
<sequence>MDAREANFPHDPHLDARAKKATERASENMHILVNDPSLALYRMQEHIRKSLPPTVERRAEVVQLHQQLQGHCYDAEYAINAVKAMQKAEPIFSNIQELLRNSLFFRQQLLYEEKRKSEKRETSMYKRLSSHISLDLTDLPDLGDAWRETASRVESAFAHARSSMVDREEKAEHRRSAAN</sequence>
<keyword evidence="7" id="KW-1185">Reference proteome</keyword>
<reference evidence="6 7" key="1">
    <citation type="submission" date="2019-07" db="EMBL/GenBank/DDBJ databases">
        <title>Draft genome assembly of a fouling barnacle, Amphibalanus amphitrite (Darwin, 1854): The first reference genome for Thecostraca.</title>
        <authorList>
            <person name="Kim W."/>
        </authorList>
    </citation>
    <scope>NUCLEOTIDE SEQUENCE [LARGE SCALE GENOMIC DNA]</scope>
    <source>
        <strain evidence="6">SNU_AA5</strain>
        <tissue evidence="6">Soma without cirri and trophi</tissue>
    </source>
</reference>
<dbReference type="OrthoDB" id="10044187at2759"/>
<evidence type="ECO:0000256" key="4">
    <source>
        <dbReference type="ARBA" id="ARBA00023228"/>
    </source>
</evidence>
<dbReference type="GO" id="GO:0005765">
    <property type="term" value="C:lysosomal membrane"/>
    <property type="evidence" value="ECO:0007669"/>
    <property type="project" value="UniProtKB-SubCell"/>
</dbReference>